<evidence type="ECO:0000313" key="1">
    <source>
        <dbReference type="EMBL" id="CDY17829.1"/>
    </source>
</evidence>
<sequence>MMHPYIIKGIARISPQKLGYIMGYYITNSTSLFVASPLNRLHHYLLRFASIDQYHQQERNEVGDLQCSTGHLLSIYHI</sequence>
<evidence type="ECO:0000313" key="2">
    <source>
        <dbReference type="Proteomes" id="UP000028999"/>
    </source>
</evidence>
<organism evidence="1 2">
    <name type="scientific">Brassica napus</name>
    <name type="common">Rape</name>
    <dbReference type="NCBI Taxonomy" id="3708"/>
    <lineage>
        <taxon>Eukaryota</taxon>
        <taxon>Viridiplantae</taxon>
        <taxon>Streptophyta</taxon>
        <taxon>Embryophyta</taxon>
        <taxon>Tracheophyta</taxon>
        <taxon>Spermatophyta</taxon>
        <taxon>Magnoliopsida</taxon>
        <taxon>eudicotyledons</taxon>
        <taxon>Gunneridae</taxon>
        <taxon>Pentapetalae</taxon>
        <taxon>rosids</taxon>
        <taxon>malvids</taxon>
        <taxon>Brassicales</taxon>
        <taxon>Brassicaceae</taxon>
        <taxon>Brassiceae</taxon>
        <taxon>Brassica</taxon>
    </lineage>
</organism>
<protein>
    <submittedName>
        <fullName evidence="1">BnaC08g04430D protein</fullName>
    </submittedName>
</protein>
<proteinExistence type="predicted"/>
<gene>
    <name evidence="1" type="primary">BnaC08g04430D</name>
    <name evidence="1" type="ORF">GSBRNA2T00002144001</name>
</gene>
<reference evidence="1 2" key="1">
    <citation type="journal article" date="2014" name="Science">
        <title>Plant genetics. Early allopolyploid evolution in the post-Neolithic Brassica napus oilseed genome.</title>
        <authorList>
            <person name="Chalhoub B."/>
            <person name="Denoeud F."/>
            <person name="Liu S."/>
            <person name="Parkin I.A."/>
            <person name="Tang H."/>
            <person name="Wang X."/>
            <person name="Chiquet J."/>
            <person name="Belcram H."/>
            <person name="Tong C."/>
            <person name="Samans B."/>
            <person name="Correa M."/>
            <person name="Da Silva C."/>
            <person name="Just J."/>
            <person name="Falentin C."/>
            <person name="Koh C.S."/>
            <person name="Le Clainche I."/>
            <person name="Bernard M."/>
            <person name="Bento P."/>
            <person name="Noel B."/>
            <person name="Labadie K."/>
            <person name="Alberti A."/>
            <person name="Charles M."/>
            <person name="Arnaud D."/>
            <person name="Guo H."/>
            <person name="Daviaud C."/>
            <person name="Alamery S."/>
            <person name="Jabbari K."/>
            <person name="Zhao M."/>
            <person name="Edger P.P."/>
            <person name="Chelaifa H."/>
            <person name="Tack D."/>
            <person name="Lassalle G."/>
            <person name="Mestiri I."/>
            <person name="Schnel N."/>
            <person name="Le Paslier M.C."/>
            <person name="Fan G."/>
            <person name="Renault V."/>
            <person name="Bayer P.E."/>
            <person name="Golicz A.A."/>
            <person name="Manoli S."/>
            <person name="Lee T.H."/>
            <person name="Thi V.H."/>
            <person name="Chalabi S."/>
            <person name="Hu Q."/>
            <person name="Fan C."/>
            <person name="Tollenaere R."/>
            <person name="Lu Y."/>
            <person name="Battail C."/>
            <person name="Shen J."/>
            <person name="Sidebottom C.H."/>
            <person name="Wang X."/>
            <person name="Canaguier A."/>
            <person name="Chauveau A."/>
            <person name="Berard A."/>
            <person name="Deniot G."/>
            <person name="Guan M."/>
            <person name="Liu Z."/>
            <person name="Sun F."/>
            <person name="Lim Y.P."/>
            <person name="Lyons E."/>
            <person name="Town C.D."/>
            <person name="Bancroft I."/>
            <person name="Wang X."/>
            <person name="Meng J."/>
            <person name="Ma J."/>
            <person name="Pires J.C."/>
            <person name="King G.J."/>
            <person name="Brunel D."/>
            <person name="Delourme R."/>
            <person name="Renard M."/>
            <person name="Aury J.M."/>
            <person name="Adams K.L."/>
            <person name="Batley J."/>
            <person name="Snowdon R.J."/>
            <person name="Tost J."/>
            <person name="Edwards D."/>
            <person name="Zhou Y."/>
            <person name="Hua W."/>
            <person name="Sharpe A.G."/>
            <person name="Paterson A.H."/>
            <person name="Guan C."/>
            <person name="Wincker P."/>
        </authorList>
    </citation>
    <scope>NUCLEOTIDE SEQUENCE [LARGE SCALE GENOMIC DNA]</scope>
    <source>
        <strain evidence="2">cv. Darmor-bzh</strain>
    </source>
</reference>
<name>A0A078FXC6_BRANA</name>
<accession>A0A078FXC6</accession>
<dbReference type="Gramene" id="CDY17829">
    <property type="protein sequence ID" value="CDY17829"/>
    <property type="gene ID" value="GSBRNA2T00002144001"/>
</dbReference>
<dbReference type="AlphaFoldDB" id="A0A078FXC6"/>
<keyword evidence="2" id="KW-1185">Reference proteome</keyword>
<dbReference type="Proteomes" id="UP000028999">
    <property type="component" value="Unassembled WGS sequence"/>
</dbReference>
<dbReference type="PaxDb" id="3708-A0A078FXC6"/>
<dbReference type="EMBL" id="LK032078">
    <property type="protein sequence ID" value="CDY17829.1"/>
    <property type="molecule type" value="Genomic_DNA"/>
</dbReference>